<comment type="caution">
    <text evidence="2">The sequence shown here is derived from an EMBL/GenBank/DDBJ whole genome shotgun (WGS) entry which is preliminary data.</text>
</comment>
<evidence type="ECO:0000256" key="1">
    <source>
        <dbReference type="SAM" id="MobiDB-lite"/>
    </source>
</evidence>
<feature type="region of interest" description="Disordered" evidence="1">
    <location>
        <begin position="259"/>
        <end position="286"/>
    </location>
</feature>
<name>A0A0J1FKP7_9FIRM</name>
<sequence>MANDLMAVKEETLTTVETKIKEMQENGGINLPANYSASNALQSAWLILQETKDKDGKAALEVCTRSSIANAMLDTVIQGLSPAKKQVYYIVRGSKLTAMRSYFGTMAVTKRLESVESIFAQVVYEGDEFEFEINGGTKRITKHKQTLASMDSSKIVAAYCTIFHDGGQEFTEIITKKQIDMAWAKTSMKVNNVQKEFPEDMAKRTVINKTCKMYANTSDDSNLLVGSFNNTAEDFDKEQEAAEEIKANANGDVIDIQAEEPSKPNDNQVIEQKNDTVQQQTLGPDF</sequence>
<dbReference type="STRING" id="476652.DEAC_c40390"/>
<gene>
    <name evidence="2" type="ORF">DEAC_c40390</name>
</gene>
<keyword evidence="3" id="KW-1185">Reference proteome</keyword>
<dbReference type="InterPro" id="IPR018330">
    <property type="entry name" value="RecT_fam"/>
</dbReference>
<dbReference type="Proteomes" id="UP000036356">
    <property type="component" value="Unassembled WGS sequence"/>
</dbReference>
<dbReference type="PATRIC" id="fig|476652.3.peg.4279"/>
<dbReference type="GO" id="GO:0003677">
    <property type="term" value="F:DNA binding"/>
    <property type="evidence" value="ECO:0007669"/>
    <property type="project" value="InterPro"/>
</dbReference>
<dbReference type="RefSeq" id="WP_047811807.1">
    <property type="nucleotide sequence ID" value="NZ_LDZY01000018.1"/>
</dbReference>
<proteinExistence type="predicted"/>
<reference evidence="2 3" key="1">
    <citation type="submission" date="2015-06" db="EMBL/GenBank/DDBJ databases">
        <title>Draft genome of the moderately acidophilic sulfate reducer Candidatus Desulfosporosinus acididurans strain M1.</title>
        <authorList>
            <person name="Poehlein A."/>
            <person name="Petzsch P."/>
            <person name="Johnson B.D."/>
            <person name="Schloemann M."/>
            <person name="Daniel R."/>
            <person name="Muehling M."/>
        </authorList>
    </citation>
    <scope>NUCLEOTIDE SEQUENCE [LARGE SCALE GENOMIC DNA]</scope>
    <source>
        <strain evidence="2 3">M1</strain>
    </source>
</reference>
<accession>A0A0J1FKP7</accession>
<dbReference type="AlphaFoldDB" id="A0A0J1FKP7"/>
<evidence type="ECO:0000313" key="2">
    <source>
        <dbReference type="EMBL" id="KLU64045.1"/>
    </source>
</evidence>
<evidence type="ECO:0000313" key="3">
    <source>
        <dbReference type="Proteomes" id="UP000036356"/>
    </source>
</evidence>
<protein>
    <submittedName>
        <fullName evidence="2">Recombination and repair protein RecT</fullName>
    </submittedName>
</protein>
<dbReference type="EMBL" id="LDZY01000018">
    <property type="protein sequence ID" value="KLU64045.1"/>
    <property type="molecule type" value="Genomic_DNA"/>
</dbReference>
<dbReference type="GO" id="GO:0006259">
    <property type="term" value="P:DNA metabolic process"/>
    <property type="evidence" value="ECO:0007669"/>
    <property type="project" value="InterPro"/>
</dbReference>
<feature type="compositionally biased region" description="Polar residues" evidence="1">
    <location>
        <begin position="264"/>
        <end position="286"/>
    </location>
</feature>
<organism evidence="2 3">
    <name type="scientific">Desulfosporosinus acididurans</name>
    <dbReference type="NCBI Taxonomy" id="476652"/>
    <lineage>
        <taxon>Bacteria</taxon>
        <taxon>Bacillati</taxon>
        <taxon>Bacillota</taxon>
        <taxon>Clostridia</taxon>
        <taxon>Eubacteriales</taxon>
        <taxon>Desulfitobacteriaceae</taxon>
        <taxon>Desulfosporosinus</taxon>
    </lineage>
</organism>
<dbReference type="Pfam" id="PF03837">
    <property type="entry name" value="RecT"/>
    <property type="match status" value="1"/>
</dbReference>